<accession>A0A317VC56</accession>
<dbReference type="OrthoDB" id="4490910at2759"/>
<comment type="caution">
    <text evidence="2">The sequence shown here is derived from an EMBL/GenBank/DDBJ whole genome shotgun (WGS) entry which is preliminary data.</text>
</comment>
<dbReference type="AlphaFoldDB" id="A0A317VC56"/>
<dbReference type="GeneID" id="37055312"/>
<dbReference type="Proteomes" id="UP000246171">
    <property type="component" value="Unassembled WGS sequence"/>
</dbReference>
<organism evidence="2 3">
    <name type="scientific">Aspergillus eucalypticola (strain CBS 122712 / IBT 29274)</name>
    <dbReference type="NCBI Taxonomy" id="1448314"/>
    <lineage>
        <taxon>Eukaryota</taxon>
        <taxon>Fungi</taxon>
        <taxon>Dikarya</taxon>
        <taxon>Ascomycota</taxon>
        <taxon>Pezizomycotina</taxon>
        <taxon>Eurotiomycetes</taxon>
        <taxon>Eurotiomycetidae</taxon>
        <taxon>Eurotiales</taxon>
        <taxon>Aspergillaceae</taxon>
        <taxon>Aspergillus</taxon>
        <taxon>Aspergillus subgen. Circumdati</taxon>
    </lineage>
</organism>
<keyword evidence="3" id="KW-1185">Reference proteome</keyword>
<evidence type="ECO:0000313" key="2">
    <source>
        <dbReference type="EMBL" id="PWY70647.1"/>
    </source>
</evidence>
<dbReference type="VEuPathDB" id="FungiDB:BO83DRAFT_399788"/>
<proteinExistence type="predicted"/>
<name>A0A317VC56_ASPEC</name>
<dbReference type="EMBL" id="MSFU01000016">
    <property type="protein sequence ID" value="PWY70647.1"/>
    <property type="molecule type" value="Genomic_DNA"/>
</dbReference>
<evidence type="ECO:0000313" key="3">
    <source>
        <dbReference type="Proteomes" id="UP000246171"/>
    </source>
</evidence>
<gene>
    <name evidence="2" type="ORF">BO83DRAFT_399788</name>
</gene>
<reference evidence="2" key="1">
    <citation type="submission" date="2016-12" db="EMBL/GenBank/DDBJ databases">
        <title>The genomes of Aspergillus section Nigri reveals drivers in fungal speciation.</title>
        <authorList>
            <consortium name="DOE Joint Genome Institute"/>
            <person name="Vesth T.C."/>
            <person name="Nybo J."/>
            <person name="Theobald S."/>
            <person name="Brandl J."/>
            <person name="Frisvad J.C."/>
            <person name="Nielsen K.F."/>
            <person name="Lyhne E.K."/>
            <person name="Kogle M.E."/>
            <person name="Kuo A."/>
            <person name="Riley R."/>
            <person name="Clum A."/>
            <person name="Nolan M."/>
            <person name="Lipzen A."/>
            <person name="Salamov A."/>
            <person name="Henrissat B."/>
            <person name="Wiebenga A."/>
            <person name="De vries R.P."/>
            <person name="Grigoriev I.V."/>
            <person name="Mortensen U.H."/>
            <person name="Andersen M.R."/>
            <person name="Baker S.E."/>
        </authorList>
    </citation>
    <scope>NUCLEOTIDE SEQUENCE</scope>
    <source>
        <strain evidence="2">CBS 122712</strain>
    </source>
</reference>
<evidence type="ECO:0000256" key="1">
    <source>
        <dbReference type="SAM" id="MobiDB-lite"/>
    </source>
</evidence>
<dbReference type="RefSeq" id="XP_025386984.1">
    <property type="nucleotide sequence ID" value="XM_025533350.1"/>
</dbReference>
<sequence length="254" mass="29340">MPSEAANKWPKAIRQKAAKKAQDARRAKHEAMKKRMEHARRHRTKPDPCNGLSKSWFEDFMIDLRQMDMFSEACKASLFDEVSNRSADYYRLAIMLAATLEEEAIKLKRRFSREIELRSDDIGDHYDKGWDLWILSAEEKDEVICQLAMEWGALPMAVADVYPDKYLPVWELLVKKEQDWNVVVNWINSAVLERCGRQASKGKCVPRVLGCDHLKALITQSPVEPFNRLRLITLATTSNEKGKQRGKDDDELSD</sequence>
<feature type="region of interest" description="Disordered" evidence="1">
    <location>
        <begin position="1"/>
        <end position="26"/>
    </location>
</feature>
<protein>
    <submittedName>
        <fullName evidence="2">Uncharacterized protein</fullName>
    </submittedName>
</protein>